<comment type="similarity">
    <text evidence="4">Belongs to the cytochrome P450 family.</text>
</comment>
<keyword evidence="5 12" id="KW-0349">Heme</keyword>
<dbReference type="InterPro" id="IPR001128">
    <property type="entry name" value="Cyt_P450"/>
</dbReference>
<dbReference type="Pfam" id="PF00067">
    <property type="entry name" value="p450"/>
    <property type="match status" value="1"/>
</dbReference>
<dbReference type="GO" id="GO:0005506">
    <property type="term" value="F:iron ion binding"/>
    <property type="evidence" value="ECO:0007669"/>
    <property type="project" value="InterPro"/>
</dbReference>
<protein>
    <submittedName>
        <fullName evidence="13">AGAP008358-PA</fullName>
    </submittedName>
</protein>
<dbReference type="PhylomeDB" id="Q7Q4E3"/>
<name>Q7Q4E3_ANOGA</name>
<evidence type="ECO:0000256" key="5">
    <source>
        <dbReference type="ARBA" id="ARBA00022617"/>
    </source>
</evidence>
<dbReference type="FunFam" id="1.10.630.10:FF:000182">
    <property type="entry name" value="Cytochrome P450 3A4"/>
    <property type="match status" value="1"/>
</dbReference>
<dbReference type="GO" id="GO:0005789">
    <property type="term" value="C:endoplasmic reticulum membrane"/>
    <property type="evidence" value="ECO:0007669"/>
    <property type="project" value="UniProtKB-SubCell"/>
</dbReference>
<reference evidence="13" key="2">
    <citation type="submission" date="2002-03" db="EMBL/GenBank/DDBJ databases">
        <authorList>
            <consortium name="The Anopheles Genome Sequencing Consortium"/>
        </authorList>
    </citation>
    <scope>NUCLEOTIDE SEQUENCE</scope>
    <source>
        <strain evidence="13">PEST</strain>
    </source>
</reference>
<dbReference type="InterPro" id="IPR036396">
    <property type="entry name" value="Cyt_P450_sf"/>
</dbReference>
<keyword evidence="11" id="KW-0503">Monooxygenase</keyword>
<proteinExistence type="inferred from homology"/>
<dbReference type="InterPro" id="IPR002401">
    <property type="entry name" value="Cyt_P450_E_grp-I"/>
</dbReference>
<evidence type="ECO:0000256" key="3">
    <source>
        <dbReference type="ARBA" id="ARBA00004406"/>
    </source>
</evidence>
<dbReference type="VEuPathDB" id="VectorBase:AGAMI1_014871"/>
<evidence type="ECO:0000256" key="7">
    <source>
        <dbReference type="ARBA" id="ARBA00022824"/>
    </source>
</evidence>
<reference evidence="13" key="4">
    <citation type="journal article" date="2007" name="Genome Biol.">
        <title>Update of the Anopheles gambiae PEST genome assembly.</title>
        <authorList>
            <person name="Sharakhova M.V."/>
            <person name="Hammond M.P."/>
            <person name="Lobo N.F."/>
            <person name="Krzywinski J."/>
            <person name="Unger M.F."/>
            <person name="Hillenmeyer M.E."/>
            <person name="Bruggner R.V."/>
            <person name="Birney E."/>
            <person name="Collins F.H."/>
        </authorList>
    </citation>
    <scope>NUCLEOTIDE SEQUENCE</scope>
    <source>
        <strain evidence="13">PEST</strain>
    </source>
</reference>
<keyword evidence="9" id="KW-0560">Oxidoreductase</keyword>
<dbReference type="GO" id="GO:0004497">
    <property type="term" value="F:monooxygenase activity"/>
    <property type="evidence" value="ECO:0007669"/>
    <property type="project" value="UniProtKB-KW"/>
</dbReference>
<dbReference type="EMBL" id="AAAB01008964">
    <property type="protein sequence ID" value="EAA12530.4"/>
    <property type="molecule type" value="Genomic_DNA"/>
</dbReference>
<dbReference type="VEuPathDB" id="VectorBase:AGAP008358"/>
<feature type="non-terminal residue" evidence="13">
    <location>
        <position position="536"/>
    </location>
</feature>
<organism evidence="13">
    <name type="scientific">Anopheles gambiae</name>
    <name type="common">African malaria mosquito</name>
    <dbReference type="NCBI Taxonomy" id="7165"/>
    <lineage>
        <taxon>Eukaryota</taxon>
        <taxon>Metazoa</taxon>
        <taxon>Ecdysozoa</taxon>
        <taxon>Arthropoda</taxon>
        <taxon>Hexapoda</taxon>
        <taxon>Insecta</taxon>
        <taxon>Pterygota</taxon>
        <taxon>Neoptera</taxon>
        <taxon>Endopterygota</taxon>
        <taxon>Diptera</taxon>
        <taxon>Nematocera</taxon>
        <taxon>Culicoidea</taxon>
        <taxon>Culicidae</taxon>
        <taxon>Anophelinae</taxon>
        <taxon>Anopheles</taxon>
    </lineage>
</organism>
<accession>Q7Q4E3</accession>
<evidence type="ECO:0000256" key="1">
    <source>
        <dbReference type="ARBA" id="ARBA00001971"/>
    </source>
</evidence>
<evidence type="ECO:0000256" key="8">
    <source>
        <dbReference type="ARBA" id="ARBA00022848"/>
    </source>
</evidence>
<evidence type="ECO:0000256" key="11">
    <source>
        <dbReference type="ARBA" id="ARBA00023033"/>
    </source>
</evidence>
<dbReference type="CDD" id="cd20628">
    <property type="entry name" value="CYP4"/>
    <property type="match status" value="1"/>
</dbReference>
<dbReference type="AlphaFoldDB" id="Q7Q4E3"/>
<evidence type="ECO:0000256" key="2">
    <source>
        <dbReference type="ARBA" id="ARBA00004174"/>
    </source>
</evidence>
<dbReference type="Gene3D" id="1.10.630.10">
    <property type="entry name" value="Cytochrome P450"/>
    <property type="match status" value="1"/>
</dbReference>
<reference evidence="13" key="1">
    <citation type="journal article" date="2002" name="Science">
        <title>The genome sequence of the malaria mosquito Anopheles gambiae.</title>
        <authorList>
            <person name="Holt R.A."/>
            <person name="Subramanian G.M."/>
            <person name="Halpern A."/>
            <person name="Sutton G.G."/>
            <person name="Charlab R."/>
            <person name="Nusskern D.R."/>
            <person name="Wincker P."/>
            <person name="Clark A.G."/>
            <person name="Ribeiro J.M."/>
            <person name="Wides R."/>
            <person name="Salzberg S.L."/>
            <person name="Loftus B."/>
            <person name="Yandell M."/>
            <person name="Majoros W.H."/>
            <person name="Rusch D.B."/>
            <person name="Lai Z."/>
            <person name="Kraft C.L."/>
            <person name="Abril J.F."/>
            <person name="Anthouard V."/>
            <person name="Arensburger P."/>
            <person name="Atkinson P.W."/>
            <person name="Baden H."/>
            <person name="de Berardinis V."/>
            <person name="Baldwin D."/>
            <person name="Benes V."/>
            <person name="Biedler J."/>
            <person name="Blass C."/>
            <person name="Bolanos R."/>
            <person name="Boscus D."/>
            <person name="Barnstead M."/>
            <person name="Cai S."/>
            <person name="Center A."/>
            <person name="Chaturverdi K."/>
            <person name="Christophides G.K."/>
            <person name="Chrystal M.A."/>
            <person name="Clamp M."/>
            <person name="Cravchik A."/>
            <person name="Curwen V."/>
            <person name="Dana A."/>
            <person name="Delcher A."/>
            <person name="Dew I."/>
            <person name="Evans C.A."/>
            <person name="Flanigan M."/>
            <person name="Grundschober-Freimoser A."/>
            <person name="Friedli L."/>
            <person name="Gu Z."/>
            <person name="Guan P."/>
            <person name="Guigo R."/>
            <person name="Hillenmeyer M.E."/>
            <person name="Hladun S.L."/>
            <person name="Hogan J.R."/>
            <person name="Hong Y.S."/>
            <person name="Hoover J."/>
            <person name="Jaillon O."/>
            <person name="Ke Z."/>
            <person name="Kodira C."/>
            <person name="Kokoza E."/>
            <person name="Koutsos A."/>
            <person name="Letunic I."/>
            <person name="Levitsky A."/>
            <person name="Liang Y."/>
            <person name="Lin J.J."/>
            <person name="Lobo N.F."/>
            <person name="Lopez J.R."/>
            <person name="Malek J.A."/>
            <person name="McIntosh T.C."/>
            <person name="Meister S."/>
            <person name="Miller J."/>
            <person name="Mobarry C."/>
            <person name="Mongin E."/>
            <person name="Murphy S.D."/>
            <person name="O'Brochta D.A."/>
            <person name="Pfannkoch C."/>
            <person name="Qi R."/>
            <person name="Regier M.A."/>
            <person name="Remington K."/>
            <person name="Shao H."/>
            <person name="Sharakhova M.V."/>
            <person name="Sitter C.D."/>
            <person name="Shetty J."/>
            <person name="Smith T.J."/>
            <person name="Strong R."/>
            <person name="Sun J."/>
            <person name="Thomasova D."/>
            <person name="Ton L.Q."/>
            <person name="Topalis P."/>
            <person name="Tu Z."/>
            <person name="Unger M.F."/>
            <person name="Walenz B."/>
            <person name="Wang A."/>
            <person name="Wang J."/>
            <person name="Wang M."/>
            <person name="Wang X."/>
            <person name="Woodford K.J."/>
            <person name="Wortman J.R."/>
            <person name="Wu M."/>
            <person name="Yao A."/>
            <person name="Zdobnov E.M."/>
            <person name="Zhang H."/>
            <person name="Zhao Q."/>
            <person name="Zhao S."/>
            <person name="Zhu S.C."/>
            <person name="Zhimulev I."/>
            <person name="Coluzzi M."/>
            <person name="della Torre A."/>
            <person name="Roth C.W."/>
            <person name="Louis C."/>
            <person name="Kalush F."/>
            <person name="Mural R.J."/>
            <person name="Myers E.W."/>
            <person name="Adams M.D."/>
            <person name="Smith H.O."/>
            <person name="Broder S."/>
            <person name="Gardner M.J."/>
            <person name="Fraser C.M."/>
            <person name="Birney E."/>
            <person name="Bork P."/>
            <person name="Brey P.T."/>
            <person name="Venter J.C."/>
            <person name="Weissenbach J."/>
            <person name="Kafatos F.C."/>
            <person name="Collins F.H."/>
            <person name="Hoffman S.L."/>
        </authorList>
    </citation>
    <scope>NUCLEOTIDE SEQUENCE [LARGE SCALE GENOMIC DNA]</scope>
    <source>
        <strain evidence="13">PEST</strain>
    </source>
</reference>
<feature type="binding site" description="axial binding residue" evidence="12">
    <location>
        <position position="452"/>
    </location>
    <ligand>
        <name>heme</name>
        <dbReference type="ChEBI" id="CHEBI:30413"/>
    </ligand>
    <ligandPart>
        <name>Fe</name>
        <dbReference type="ChEBI" id="CHEBI:18248"/>
    </ligandPart>
</feature>
<comment type="cofactor">
    <cofactor evidence="1 12">
        <name>heme</name>
        <dbReference type="ChEBI" id="CHEBI:30413"/>
    </cofactor>
</comment>
<dbReference type="PRINTS" id="PR00385">
    <property type="entry name" value="P450"/>
</dbReference>
<dbReference type="PRINTS" id="PR00463">
    <property type="entry name" value="EP450I"/>
</dbReference>
<dbReference type="GO" id="GO:0016705">
    <property type="term" value="F:oxidoreductase activity, acting on paired donors, with incorporation or reduction of molecular oxygen"/>
    <property type="evidence" value="ECO:0007669"/>
    <property type="project" value="InterPro"/>
</dbReference>
<keyword evidence="6 12" id="KW-0479">Metal-binding</keyword>
<evidence type="ECO:0000256" key="9">
    <source>
        <dbReference type="ARBA" id="ARBA00023002"/>
    </source>
</evidence>
<dbReference type="SUPFAM" id="SSF48264">
    <property type="entry name" value="Cytochrome P450"/>
    <property type="match status" value="1"/>
</dbReference>
<keyword evidence="8" id="KW-0492">Microsome</keyword>
<keyword evidence="10 12" id="KW-0408">Iron</keyword>
<evidence type="ECO:0000256" key="6">
    <source>
        <dbReference type="ARBA" id="ARBA00022723"/>
    </source>
</evidence>
<dbReference type="PANTHER" id="PTHR24291">
    <property type="entry name" value="CYTOCHROME P450 FAMILY 4"/>
    <property type="match status" value="1"/>
</dbReference>
<keyword evidence="7" id="KW-0256">Endoplasmic reticulum</keyword>
<comment type="caution">
    <text evidence="13">The sequence shown here is derived from an EMBL/GenBank/DDBJ whole genome shotgun (WGS) entry which is preliminary data.</text>
</comment>
<sequence>MFWLVTLLAVYVAYLLLKYHQQRQKLLAIRAKFGGPESSYFLGTFYLFKDKSIPDIFDLVVGLHKRYGQDVAIIGAFNDLVLDLSSSKNVEKILLAKTTKKSFVYDYLEPWLGTGLLISFGEKWFQRRKIITPAFHFKILDQFIDVFNEEADVLISKLQKHVGKGEFDIYDYVTLYALDSICATSMGVQINAQENPNNEYARGVKQMSEFIFRRVFSVLRQFPALFFLYPFAREQGRVIKKLHDFTNSVINTRRSQLQAEQAVGKVEFNADEDELYSKRRDTFLDQLLKVTIDGKPLSTADIREEVDTFMFEGHDTTTSGISFTILQLAKHQEIQQKLYEEIDGMLGAEAKSTVLTSALLQDMKYLDLVVKESLRLVPPVPFIGRKLLEDMEMNGTTIPAGTTISLNIFNVHRNPKVFPEPEKFIPERFSDANEIKRGPYDYIPFSAGFRNCIGQKYALLEMKVTLVKLLASYRILPGESIDQVRYKTDLVLRPTGGIPVKLVKRHPFTHRHTPTRVQVLTQAKHLDTQTAAHSSH</sequence>
<dbReference type="PANTHER" id="PTHR24291:SF187">
    <property type="entry name" value="CYTOCHROME P450 4AE1-RELATED"/>
    <property type="match status" value="1"/>
</dbReference>
<gene>
    <name evidence="13" type="ORF">AgaP_AGAP008358</name>
</gene>
<evidence type="ECO:0000313" key="13">
    <source>
        <dbReference type="EMBL" id="EAA12530.4"/>
    </source>
</evidence>
<dbReference type="HOGENOM" id="CLU_001570_5_1_1"/>
<reference evidence="13" key="3">
    <citation type="journal article" date="2004" name="Trends Parasitol.">
        <title>The Anopheles gambiae genome: an update.</title>
        <authorList>
            <person name="Mongin E."/>
            <person name="Louis C."/>
            <person name="Holt R.A."/>
            <person name="Birney E."/>
            <person name="Collins F.H."/>
        </authorList>
    </citation>
    <scope>NUCLEOTIDE SEQUENCE</scope>
    <source>
        <strain evidence="13">PEST</strain>
    </source>
</reference>
<evidence type="ECO:0000256" key="4">
    <source>
        <dbReference type="ARBA" id="ARBA00010617"/>
    </source>
</evidence>
<comment type="subcellular location">
    <subcellularLocation>
        <location evidence="3">Endoplasmic reticulum membrane</location>
        <topology evidence="3">Peripheral membrane protein</topology>
    </subcellularLocation>
    <subcellularLocation>
        <location evidence="2">Microsome membrane</location>
        <topology evidence="2">Peripheral membrane protein</topology>
    </subcellularLocation>
</comment>
<dbReference type="InterPro" id="IPR050196">
    <property type="entry name" value="Cytochrome_P450_Monoox"/>
</dbReference>
<reference evidence="13" key="5">
    <citation type="submission" date="2011-05" db="EMBL/GenBank/DDBJ databases">
        <authorList>
            <consortium name="VectorBase"/>
        </authorList>
    </citation>
    <scope>NUCLEOTIDE SEQUENCE</scope>
    <source>
        <strain evidence="13">PEST</strain>
    </source>
</reference>
<evidence type="ECO:0000256" key="12">
    <source>
        <dbReference type="PIRSR" id="PIRSR602401-1"/>
    </source>
</evidence>
<dbReference type="GO" id="GO:0020037">
    <property type="term" value="F:heme binding"/>
    <property type="evidence" value="ECO:0007669"/>
    <property type="project" value="InterPro"/>
</dbReference>
<evidence type="ECO:0000256" key="10">
    <source>
        <dbReference type="ARBA" id="ARBA00023004"/>
    </source>
</evidence>